<dbReference type="PROSITE" id="PS50006">
    <property type="entry name" value="FHA_DOMAIN"/>
    <property type="match status" value="1"/>
</dbReference>
<evidence type="ECO:0000256" key="1">
    <source>
        <dbReference type="SAM" id="MobiDB-lite"/>
    </source>
</evidence>
<dbReference type="RefSeq" id="WP_209977058.1">
    <property type="nucleotide sequence ID" value="NZ_JAGGLB010000032.1"/>
</dbReference>
<feature type="transmembrane region" description="Helical" evidence="2">
    <location>
        <begin position="301"/>
        <end position="321"/>
    </location>
</feature>
<dbReference type="SMART" id="SM00240">
    <property type="entry name" value="FHA"/>
    <property type="match status" value="1"/>
</dbReference>
<dbReference type="EMBL" id="JAGGLB010000032">
    <property type="protein sequence ID" value="MBP1995247.1"/>
    <property type="molecule type" value="Genomic_DNA"/>
</dbReference>
<dbReference type="Gene3D" id="2.60.200.20">
    <property type="match status" value="1"/>
</dbReference>
<dbReference type="Pfam" id="PF00498">
    <property type="entry name" value="FHA"/>
    <property type="match status" value="1"/>
</dbReference>
<dbReference type="CDD" id="cd00060">
    <property type="entry name" value="FHA"/>
    <property type="match status" value="1"/>
</dbReference>
<feature type="compositionally biased region" description="Polar residues" evidence="1">
    <location>
        <begin position="217"/>
        <end position="227"/>
    </location>
</feature>
<dbReference type="SUPFAM" id="SSF49879">
    <property type="entry name" value="SMAD/FHA domain"/>
    <property type="match status" value="1"/>
</dbReference>
<dbReference type="InterPro" id="IPR008984">
    <property type="entry name" value="SMAD_FHA_dom_sf"/>
</dbReference>
<organism evidence="4 5">
    <name type="scientific">Paenibacillus eucommiae</name>
    <dbReference type="NCBI Taxonomy" id="1355755"/>
    <lineage>
        <taxon>Bacteria</taxon>
        <taxon>Bacillati</taxon>
        <taxon>Bacillota</taxon>
        <taxon>Bacilli</taxon>
        <taxon>Bacillales</taxon>
        <taxon>Paenibacillaceae</taxon>
        <taxon>Paenibacillus</taxon>
    </lineage>
</organism>
<evidence type="ECO:0000313" key="5">
    <source>
        <dbReference type="Proteomes" id="UP001519287"/>
    </source>
</evidence>
<feature type="region of interest" description="Disordered" evidence="1">
    <location>
        <begin position="217"/>
        <end position="284"/>
    </location>
</feature>
<evidence type="ECO:0000313" key="4">
    <source>
        <dbReference type="EMBL" id="MBP1995247.1"/>
    </source>
</evidence>
<protein>
    <recommendedName>
        <fullName evidence="3">FHA domain-containing protein</fullName>
    </recommendedName>
</protein>
<reference evidence="4 5" key="1">
    <citation type="submission" date="2021-03" db="EMBL/GenBank/DDBJ databases">
        <title>Genomic Encyclopedia of Type Strains, Phase IV (KMG-IV): sequencing the most valuable type-strain genomes for metagenomic binning, comparative biology and taxonomic classification.</title>
        <authorList>
            <person name="Goeker M."/>
        </authorList>
    </citation>
    <scope>NUCLEOTIDE SEQUENCE [LARGE SCALE GENOMIC DNA]</scope>
    <source>
        <strain evidence="4 5">DSM 26048</strain>
    </source>
</reference>
<dbReference type="InterPro" id="IPR045962">
    <property type="entry name" value="DUF6382"/>
</dbReference>
<dbReference type="Proteomes" id="UP001519287">
    <property type="component" value="Unassembled WGS sequence"/>
</dbReference>
<dbReference type="PANTHER" id="PTHR23308">
    <property type="entry name" value="NUCLEAR INHIBITOR OF PROTEIN PHOSPHATASE-1"/>
    <property type="match status" value="1"/>
</dbReference>
<name>A0ABS4J5Z2_9BACL</name>
<keyword evidence="2" id="KW-0812">Transmembrane</keyword>
<feature type="domain" description="FHA" evidence="3">
    <location>
        <begin position="452"/>
        <end position="502"/>
    </location>
</feature>
<feature type="compositionally biased region" description="Low complexity" evidence="1">
    <location>
        <begin position="250"/>
        <end position="277"/>
    </location>
</feature>
<dbReference type="Pfam" id="PF19909">
    <property type="entry name" value="DUF6382"/>
    <property type="match status" value="1"/>
</dbReference>
<keyword evidence="2" id="KW-1133">Transmembrane helix</keyword>
<evidence type="ECO:0000259" key="3">
    <source>
        <dbReference type="PROSITE" id="PS50006"/>
    </source>
</evidence>
<proteinExistence type="predicted"/>
<keyword evidence="5" id="KW-1185">Reference proteome</keyword>
<dbReference type="InterPro" id="IPR050923">
    <property type="entry name" value="Cell_Proc_Reg/RNA_Proc"/>
</dbReference>
<gene>
    <name evidence="4" type="ORF">J2Z66_006889</name>
</gene>
<evidence type="ECO:0000256" key="2">
    <source>
        <dbReference type="SAM" id="Phobius"/>
    </source>
</evidence>
<sequence length="533" mass="60102">MDVTQEIYGMRYEFVHRRGITMKLYREAGITANELSSHQLRMLESNAIPKLLPLEIEEADLRITFLYNLQAARMLSHVIKTEGLSRVQALKLLYTIICAVHSSDNYMLNETQYLLDSNFIFVGSEWTDIYLTYLPFQLLVGEIPLHNQIAKLIEELVEKVDMDERGGLENLLSACDEVFSLSGFKQQLLELMGDYVGKSAKSPEPVVSSEIAGVLTPNSKNLNQTDRITFPSMPRPLFEGNDGHKEPLNSSTGSQPQSPTQIQPQPQAPTQVQPQPKSKLKLKSQSEAQLRTQTLIIPQRFKTYILLGLVILLAFVWNSYFEQQQDAYFYTISGVSILLIDAWFVFSFIGVSLPWLNREADSDSLPKLMGDWSTQTQQRKEKEESLSEQADIQSYYRDLHQHTTLLTSEPSNATVFLGAQGGDIKPNEATCVIVEVCKQGSKQQFPLKGDSFLIGRGEAAVDYAEDEVGVSRQHAEIFNSIEGYGVKDLGSKNGTFLNEEQLVPYQSYCLNEGDTIRIVRTEFRLRKAPCGVL</sequence>
<feature type="transmembrane region" description="Helical" evidence="2">
    <location>
        <begin position="327"/>
        <end position="349"/>
    </location>
</feature>
<accession>A0ABS4J5Z2</accession>
<comment type="caution">
    <text evidence="4">The sequence shown here is derived from an EMBL/GenBank/DDBJ whole genome shotgun (WGS) entry which is preliminary data.</text>
</comment>
<keyword evidence="2" id="KW-0472">Membrane</keyword>
<dbReference type="InterPro" id="IPR000253">
    <property type="entry name" value="FHA_dom"/>
</dbReference>